<dbReference type="Gene3D" id="3.30.565.10">
    <property type="entry name" value="Histidine kinase-like ATPase, C-terminal domain"/>
    <property type="match status" value="1"/>
</dbReference>
<name>A0ABN1IHQ7_9FLAO</name>
<dbReference type="PRINTS" id="PR00344">
    <property type="entry name" value="BCTRLSENSOR"/>
</dbReference>
<evidence type="ECO:0000256" key="8">
    <source>
        <dbReference type="SAM" id="SignalP"/>
    </source>
</evidence>
<dbReference type="PROSITE" id="PS50109">
    <property type="entry name" value="HIS_KIN"/>
    <property type="match status" value="1"/>
</dbReference>
<dbReference type="Proteomes" id="UP001501758">
    <property type="component" value="Unassembled WGS sequence"/>
</dbReference>
<dbReference type="Pfam" id="PF00512">
    <property type="entry name" value="HisKA"/>
    <property type="match status" value="1"/>
</dbReference>
<dbReference type="InterPro" id="IPR004358">
    <property type="entry name" value="Sig_transdc_His_kin-like_C"/>
</dbReference>
<feature type="domain" description="Response regulatory" evidence="11">
    <location>
        <begin position="1059"/>
        <end position="1174"/>
    </location>
</feature>
<evidence type="ECO:0000313" key="13">
    <source>
        <dbReference type="Proteomes" id="UP001501758"/>
    </source>
</evidence>
<dbReference type="Gene3D" id="3.40.50.2300">
    <property type="match status" value="1"/>
</dbReference>
<dbReference type="Pfam" id="PF12833">
    <property type="entry name" value="HTH_18"/>
    <property type="match status" value="1"/>
</dbReference>
<dbReference type="SUPFAM" id="SSF46689">
    <property type="entry name" value="Homeodomain-like"/>
    <property type="match status" value="1"/>
</dbReference>
<evidence type="ECO:0000259" key="11">
    <source>
        <dbReference type="PROSITE" id="PS50110"/>
    </source>
</evidence>
<dbReference type="InterPro" id="IPR018062">
    <property type="entry name" value="HTH_AraC-typ_CS"/>
</dbReference>
<dbReference type="InterPro" id="IPR011123">
    <property type="entry name" value="Y_Y_Y"/>
</dbReference>
<keyword evidence="4" id="KW-0805">Transcription regulation</keyword>
<dbReference type="Gene3D" id="1.10.287.130">
    <property type="match status" value="1"/>
</dbReference>
<evidence type="ECO:0000313" key="12">
    <source>
        <dbReference type="EMBL" id="GAA0713905.1"/>
    </source>
</evidence>
<protein>
    <recommendedName>
        <fullName evidence="2">histidine kinase</fullName>
        <ecNumber evidence="2">2.7.13.3</ecNumber>
    </recommendedName>
</protein>
<dbReference type="EMBL" id="BAAAGE010000001">
    <property type="protein sequence ID" value="GAA0713905.1"/>
    <property type="molecule type" value="Genomic_DNA"/>
</dbReference>
<dbReference type="SMART" id="SM00387">
    <property type="entry name" value="HATPase_c"/>
    <property type="match status" value="1"/>
</dbReference>
<dbReference type="CDD" id="cd00075">
    <property type="entry name" value="HATPase"/>
    <property type="match status" value="1"/>
</dbReference>
<feature type="domain" description="HTH araC/xylS-type" evidence="9">
    <location>
        <begin position="1203"/>
        <end position="1302"/>
    </location>
</feature>
<evidence type="ECO:0000256" key="1">
    <source>
        <dbReference type="ARBA" id="ARBA00000085"/>
    </source>
</evidence>
<sequence>MKYLYKIILLNACFLIFSIAISAQVEVTYHVKPYTHFNGLSNNWVSDIYQDQDGFMWFATQYGLNRFDGKRFKLFTYVPGDAKTLRANWVRCITQLKGDDKLYLGTLGGGVNIVNLYEENFDSLFSSKDTLDDDISIVNNIVKDAKENLWISSTAGIYRYNLKDSTVRRFYDKSSSNISIAEDGSKYILTQISKEIFVVDGDTVFKQNLPNNRYKNISAISKDSFLLYSNKELFIARQSDTIWNLQKLGFESEYRTSVRERPFIFKDKKGYVWVNGGDKIYKFSPDFKHQVVMPLQELLNIKSSKKIKANCIFQDREDNYWIGTNLGAFQLIPHKPFRHPFLGTLGQVRQVVECGNKIWFALGDGIYSWDKDPSNPPKKVQKSTVNTIICASDGFLYALGRDDKDQTALLKINPNNESTIPIYLSDLKFPLSVSWKITEDKNQRLWIGQWDNIIIYDLKSQEYFGIPVFENNTGIIELYPDNQDNIWLGSIGKGILKFSDASKITKDSKVKFIRYGHDINDPKSISSNLIQSIHQDQKGFLWIGTDGGLNCLDPKTGEFKRFLRSGKMPNDKILNVTSDKSGVIWLSSISHGIISYDPDKDTFKTYDTQDGLYDNSMLLGFAYVDEEGYVWMGSEGGIQYFHPDRLTFSTEKKPNLAWLSYTKFRSDTTIVSKFPKKQGLVDNEIKVYPEDQSITFDFRALTFERSQNVRYQFWLEGFHQDWLPVQLDGVVRLSYLPKGKYTLKVKAFDIDDAWAIGDSIVLSVIPPWYKTNLAYLLYGSLLLLIVFAFYKIQLRRKLAEREKEFIKDLSQSKTRWFNQIAHEFRTPLTVILGATDQIRDKLTNSSEKNTNGHLSQIENQTHHLSNQVQKILEIAQMQDNQLEIHASDGDFIAFQKYLFNSFASLADQKSIELKFTSSDESVFASFDEDKWRKISSNLISNAIKYNRIDGTVSFDININKINNTVKIDISDTGVGIDKQFLSKMFDPFSKENTENPEGVGLGLTLTKELIQLLKGTITVDSKKERGTSFRITAPLDLVPESNKTVEQTDDFVIDPDKPMVLIAEDHKEVRSYVHFCLSPDFTIIEAENGLIAWELCKKHIPDLVISDVMMPEWDGIRLGTEIRNDLATNHIPFILLTAKSGQSNQLEGLKIGADAYLTKPFDRSELLIRVDNLIKTRKKLQEKYQRGDTTITSENEKIDHFMKGVVQIIEEELDNDEFGVPRLAERLHISRVHLFRKIKNLTGLPPTKFIRKIRLQKAHEFVLRNELSISEIAYQTGFKDPAYFTRVYVEEFGKPPSEFRSK</sequence>
<dbReference type="InterPro" id="IPR011006">
    <property type="entry name" value="CheY-like_superfamily"/>
</dbReference>
<dbReference type="CDD" id="cd17574">
    <property type="entry name" value="REC_OmpR"/>
    <property type="match status" value="1"/>
</dbReference>
<dbReference type="Pfam" id="PF00072">
    <property type="entry name" value="Response_reg"/>
    <property type="match status" value="1"/>
</dbReference>
<dbReference type="PROSITE" id="PS00041">
    <property type="entry name" value="HTH_ARAC_FAMILY_1"/>
    <property type="match status" value="1"/>
</dbReference>
<dbReference type="Pfam" id="PF07495">
    <property type="entry name" value="Y_Y_Y"/>
    <property type="match status" value="1"/>
</dbReference>
<dbReference type="InterPro" id="IPR009057">
    <property type="entry name" value="Homeodomain-like_sf"/>
</dbReference>
<dbReference type="SUPFAM" id="SSF55874">
    <property type="entry name" value="ATPase domain of HSP90 chaperone/DNA topoisomerase II/histidine kinase"/>
    <property type="match status" value="1"/>
</dbReference>
<evidence type="ECO:0000256" key="3">
    <source>
        <dbReference type="ARBA" id="ARBA00022553"/>
    </source>
</evidence>
<dbReference type="Pfam" id="PF02518">
    <property type="entry name" value="HATPase_c"/>
    <property type="match status" value="1"/>
</dbReference>
<dbReference type="InterPro" id="IPR036890">
    <property type="entry name" value="HATPase_C_sf"/>
</dbReference>
<evidence type="ECO:0000256" key="2">
    <source>
        <dbReference type="ARBA" id="ARBA00012438"/>
    </source>
</evidence>
<dbReference type="SMART" id="SM00342">
    <property type="entry name" value="HTH_ARAC"/>
    <property type="match status" value="1"/>
</dbReference>
<dbReference type="CDD" id="cd00082">
    <property type="entry name" value="HisKA"/>
    <property type="match status" value="1"/>
</dbReference>
<dbReference type="Gene3D" id="2.130.10.10">
    <property type="entry name" value="YVTN repeat-like/Quinoprotein amine dehydrogenase"/>
    <property type="match status" value="2"/>
</dbReference>
<dbReference type="InterPro" id="IPR015943">
    <property type="entry name" value="WD40/YVTN_repeat-like_dom_sf"/>
</dbReference>
<dbReference type="InterPro" id="IPR005467">
    <property type="entry name" value="His_kinase_dom"/>
</dbReference>
<feature type="modified residue" description="4-aspartylphosphate" evidence="7">
    <location>
        <position position="1107"/>
    </location>
</feature>
<dbReference type="PANTHER" id="PTHR43547:SF2">
    <property type="entry name" value="HYBRID SIGNAL TRANSDUCTION HISTIDINE KINASE C"/>
    <property type="match status" value="1"/>
</dbReference>
<dbReference type="InterPro" id="IPR018060">
    <property type="entry name" value="HTH_AraC"/>
</dbReference>
<evidence type="ECO:0000256" key="7">
    <source>
        <dbReference type="PROSITE-ProRule" id="PRU00169"/>
    </source>
</evidence>
<keyword evidence="5" id="KW-0238">DNA-binding</keyword>
<gene>
    <name evidence="12" type="ORF">GCM10009430_06290</name>
</gene>
<feature type="chain" id="PRO_5045909015" description="histidine kinase" evidence="8">
    <location>
        <begin position="23"/>
        <end position="1302"/>
    </location>
</feature>
<evidence type="ECO:0000256" key="4">
    <source>
        <dbReference type="ARBA" id="ARBA00023015"/>
    </source>
</evidence>
<accession>A0ABN1IHQ7</accession>
<dbReference type="Gene3D" id="2.60.40.10">
    <property type="entry name" value="Immunoglobulins"/>
    <property type="match status" value="1"/>
</dbReference>
<dbReference type="InterPro" id="IPR011110">
    <property type="entry name" value="Reg_prop"/>
</dbReference>
<keyword evidence="13" id="KW-1185">Reference proteome</keyword>
<evidence type="ECO:0000259" key="10">
    <source>
        <dbReference type="PROSITE" id="PS50109"/>
    </source>
</evidence>
<dbReference type="InterPro" id="IPR036097">
    <property type="entry name" value="HisK_dim/P_sf"/>
</dbReference>
<evidence type="ECO:0000256" key="6">
    <source>
        <dbReference type="ARBA" id="ARBA00023163"/>
    </source>
</evidence>
<dbReference type="Gene3D" id="1.10.10.60">
    <property type="entry name" value="Homeodomain-like"/>
    <property type="match status" value="1"/>
</dbReference>
<feature type="signal peptide" evidence="8">
    <location>
        <begin position="1"/>
        <end position="22"/>
    </location>
</feature>
<dbReference type="SMART" id="SM00448">
    <property type="entry name" value="REC"/>
    <property type="match status" value="1"/>
</dbReference>
<feature type="domain" description="Histidine kinase" evidence="10">
    <location>
        <begin position="819"/>
        <end position="1037"/>
    </location>
</feature>
<evidence type="ECO:0000256" key="5">
    <source>
        <dbReference type="ARBA" id="ARBA00023125"/>
    </source>
</evidence>
<dbReference type="SUPFAM" id="SSF52172">
    <property type="entry name" value="CheY-like"/>
    <property type="match status" value="1"/>
</dbReference>
<keyword evidence="3 7" id="KW-0597">Phosphoprotein</keyword>
<dbReference type="Pfam" id="PF07494">
    <property type="entry name" value="Reg_prop"/>
    <property type="match status" value="2"/>
</dbReference>
<dbReference type="InterPro" id="IPR003594">
    <property type="entry name" value="HATPase_dom"/>
</dbReference>
<dbReference type="PANTHER" id="PTHR43547">
    <property type="entry name" value="TWO-COMPONENT HISTIDINE KINASE"/>
    <property type="match status" value="1"/>
</dbReference>
<reference evidence="12 13" key="1">
    <citation type="journal article" date="2019" name="Int. J. Syst. Evol. Microbiol.">
        <title>The Global Catalogue of Microorganisms (GCM) 10K type strain sequencing project: providing services to taxonomists for standard genome sequencing and annotation.</title>
        <authorList>
            <consortium name="The Broad Institute Genomics Platform"/>
            <consortium name="The Broad Institute Genome Sequencing Center for Infectious Disease"/>
            <person name="Wu L."/>
            <person name="Ma J."/>
        </authorList>
    </citation>
    <scope>NUCLEOTIDE SEQUENCE [LARGE SCALE GENOMIC DNA]</scope>
    <source>
        <strain evidence="12 13">JCM 15974</strain>
    </source>
</reference>
<dbReference type="SUPFAM" id="SSF47384">
    <property type="entry name" value="Homodimeric domain of signal transducing histidine kinase"/>
    <property type="match status" value="1"/>
</dbReference>
<dbReference type="PROSITE" id="PS01124">
    <property type="entry name" value="HTH_ARAC_FAMILY_2"/>
    <property type="match status" value="1"/>
</dbReference>
<comment type="caution">
    <text evidence="12">The sequence shown here is derived from an EMBL/GenBank/DDBJ whole genome shotgun (WGS) entry which is preliminary data.</text>
</comment>
<keyword evidence="6" id="KW-0804">Transcription</keyword>
<dbReference type="InterPro" id="IPR013783">
    <property type="entry name" value="Ig-like_fold"/>
</dbReference>
<organism evidence="12 13">
    <name type="scientific">Aquimarina litoralis</name>
    <dbReference type="NCBI Taxonomy" id="584605"/>
    <lineage>
        <taxon>Bacteria</taxon>
        <taxon>Pseudomonadati</taxon>
        <taxon>Bacteroidota</taxon>
        <taxon>Flavobacteriia</taxon>
        <taxon>Flavobacteriales</taxon>
        <taxon>Flavobacteriaceae</taxon>
        <taxon>Aquimarina</taxon>
    </lineage>
</organism>
<proteinExistence type="predicted"/>
<dbReference type="InterPro" id="IPR001789">
    <property type="entry name" value="Sig_transdc_resp-reg_receiver"/>
</dbReference>
<dbReference type="SUPFAM" id="SSF63829">
    <property type="entry name" value="Calcium-dependent phosphotriesterase"/>
    <property type="match status" value="3"/>
</dbReference>
<evidence type="ECO:0000259" key="9">
    <source>
        <dbReference type="PROSITE" id="PS01124"/>
    </source>
</evidence>
<dbReference type="PROSITE" id="PS50110">
    <property type="entry name" value="RESPONSE_REGULATORY"/>
    <property type="match status" value="1"/>
</dbReference>
<dbReference type="InterPro" id="IPR003661">
    <property type="entry name" value="HisK_dim/P_dom"/>
</dbReference>
<dbReference type="EC" id="2.7.13.3" evidence="2"/>
<comment type="catalytic activity">
    <reaction evidence="1">
        <text>ATP + protein L-histidine = ADP + protein N-phospho-L-histidine.</text>
        <dbReference type="EC" id="2.7.13.3"/>
    </reaction>
</comment>
<dbReference type="SMART" id="SM00388">
    <property type="entry name" value="HisKA"/>
    <property type="match status" value="1"/>
</dbReference>
<dbReference type="RefSeq" id="WP_343910422.1">
    <property type="nucleotide sequence ID" value="NZ_BAAAGE010000001.1"/>
</dbReference>
<keyword evidence="8" id="KW-0732">Signal</keyword>